<dbReference type="Proteomes" id="UP000001169">
    <property type="component" value="Plasmid pNG300"/>
</dbReference>
<dbReference type="PATRIC" id="fig|272569.17.peg.95"/>
<keyword evidence="1" id="KW-0614">Plasmid</keyword>
<reference evidence="1 2" key="1">
    <citation type="journal article" date="2004" name="Genome Res.">
        <title>Genome sequence of Haloarcula marismortui: a halophilic archaeon from the Dead Sea.</title>
        <authorList>
            <person name="Baliga N.S."/>
            <person name="Bonneau R."/>
            <person name="Facciotti M.T."/>
            <person name="Pan M."/>
            <person name="Glusman G."/>
            <person name="Deutsch E.W."/>
            <person name="Shannon P."/>
            <person name="Chiu Y."/>
            <person name="Weng R.S."/>
            <person name="Gan R.R."/>
            <person name="Hung P."/>
            <person name="Date S.V."/>
            <person name="Marcotte E."/>
            <person name="Hood L."/>
            <person name="Ng W.V."/>
        </authorList>
    </citation>
    <scope>NUCLEOTIDE SEQUENCE [LARGE SCALE GENOMIC DNA]</scope>
    <source>
        <strain evidence="2">ATCC 43049 / DSM 3752 / JCM 8966 / VKM B-1809</strain>
        <plasmid evidence="2">Plasmid pNG300</plasmid>
    </source>
</reference>
<gene>
    <name evidence="1" type="ordered locus">pNG3018</name>
</gene>
<dbReference type="GeneID" id="77383592"/>
<keyword evidence="2" id="KW-1185">Reference proteome</keyword>
<accession>Q5V7Y5</accession>
<sequence>MAIEKRGNAVIATGCPFCDSDIDPQQSLAKHLNNDCPEFGGESA</sequence>
<organism evidence="1 2">
    <name type="scientific">Haloarcula marismortui (strain ATCC 43049 / DSM 3752 / JCM 8966 / VKM B-1809)</name>
    <name type="common">Halobacterium marismortui</name>
    <dbReference type="NCBI Taxonomy" id="272569"/>
    <lineage>
        <taxon>Archaea</taxon>
        <taxon>Methanobacteriati</taxon>
        <taxon>Methanobacteriota</taxon>
        <taxon>Stenosarchaea group</taxon>
        <taxon>Halobacteria</taxon>
        <taxon>Halobacteriales</taxon>
        <taxon>Haloarculaceae</taxon>
        <taxon>Haloarcula</taxon>
    </lineage>
</organism>
<proteinExistence type="predicted"/>
<dbReference type="HOGENOM" id="CLU_3210652_0_0_2"/>
<dbReference type="RefSeq" id="WP_011222199.1">
    <property type="nucleotide sequence ID" value="NC_006391.1"/>
</dbReference>
<dbReference type="KEGG" id="hma:pNG3018"/>
<dbReference type="EnsemblBacteria" id="AAV44349">
    <property type="protein sequence ID" value="AAV44349"/>
    <property type="gene ID" value="pNG3018"/>
</dbReference>
<protein>
    <submittedName>
        <fullName evidence="1">Uncharacterized protein</fullName>
    </submittedName>
</protein>
<evidence type="ECO:0000313" key="2">
    <source>
        <dbReference type="Proteomes" id="UP000001169"/>
    </source>
</evidence>
<geneLocation type="plasmid" evidence="1 2">
    <name>pNG300</name>
</geneLocation>
<name>Q5V7Y5_HALMA</name>
<evidence type="ECO:0000313" key="1">
    <source>
        <dbReference type="EMBL" id="AAV44349.1"/>
    </source>
</evidence>
<dbReference type="AlphaFoldDB" id="Q5V7Y5"/>
<dbReference type="EMBL" id="AY596292">
    <property type="protein sequence ID" value="AAV44349.1"/>
    <property type="molecule type" value="Genomic_DNA"/>
</dbReference>